<dbReference type="STRING" id="1088818.A0A2I0BBK1"/>
<dbReference type="EMBL" id="KZ451896">
    <property type="protein sequence ID" value="PKA65170.1"/>
    <property type="molecule type" value="Genomic_DNA"/>
</dbReference>
<dbReference type="PANTHER" id="PTHR34126">
    <property type="entry name" value="PEROXISOME BIOGENESIS PROTEIN 22"/>
    <property type="match status" value="1"/>
</dbReference>
<dbReference type="AlphaFoldDB" id="A0A2I0BBK1"/>
<dbReference type="InterPro" id="IPR037485">
    <property type="entry name" value="PEX22"/>
</dbReference>
<name>A0A2I0BBK1_9ASPA</name>
<dbReference type="GO" id="GO:0007031">
    <property type="term" value="P:peroxisome organization"/>
    <property type="evidence" value="ECO:0007669"/>
    <property type="project" value="InterPro"/>
</dbReference>
<reference evidence="1 2" key="1">
    <citation type="journal article" date="2017" name="Nature">
        <title>The Apostasia genome and the evolution of orchids.</title>
        <authorList>
            <person name="Zhang G.Q."/>
            <person name="Liu K.W."/>
            <person name="Li Z."/>
            <person name="Lohaus R."/>
            <person name="Hsiao Y.Y."/>
            <person name="Niu S.C."/>
            <person name="Wang J.Y."/>
            <person name="Lin Y.C."/>
            <person name="Xu Q."/>
            <person name="Chen L.J."/>
            <person name="Yoshida K."/>
            <person name="Fujiwara S."/>
            <person name="Wang Z.W."/>
            <person name="Zhang Y.Q."/>
            <person name="Mitsuda N."/>
            <person name="Wang M."/>
            <person name="Liu G.H."/>
            <person name="Pecoraro L."/>
            <person name="Huang H.X."/>
            <person name="Xiao X.J."/>
            <person name="Lin M."/>
            <person name="Wu X.Y."/>
            <person name="Wu W.L."/>
            <person name="Chen Y.Y."/>
            <person name="Chang S.B."/>
            <person name="Sakamoto S."/>
            <person name="Ohme-Takagi M."/>
            <person name="Yagi M."/>
            <person name="Zeng S.J."/>
            <person name="Shen C.Y."/>
            <person name="Yeh C.M."/>
            <person name="Luo Y.B."/>
            <person name="Tsai W.C."/>
            <person name="Van de Peer Y."/>
            <person name="Liu Z.J."/>
        </authorList>
    </citation>
    <scope>NUCLEOTIDE SEQUENCE [LARGE SCALE GENOMIC DNA]</scope>
    <source>
        <strain evidence="2">cv. Shenzhen</strain>
        <tissue evidence="1">Stem</tissue>
    </source>
</reference>
<dbReference type="OrthoDB" id="77656at2759"/>
<dbReference type="PANTHER" id="PTHR34126:SF1">
    <property type="entry name" value="PEROXISOME BIOGENESIS PROTEIN 22"/>
    <property type="match status" value="1"/>
</dbReference>
<dbReference type="Pfam" id="PF22978">
    <property type="entry name" value="HAD_Pex22"/>
    <property type="match status" value="1"/>
</dbReference>
<keyword evidence="2" id="KW-1185">Reference proteome</keyword>
<proteinExistence type="predicted"/>
<evidence type="ECO:0000313" key="1">
    <source>
        <dbReference type="EMBL" id="PKA65170.1"/>
    </source>
</evidence>
<sequence length="271" mass="30080">MSDRVTDQTVSLVGRIARRLSRKVSGVIVLLLKHKAAGSLGAAAGFAIAVVFTWKFLKSSSGRERRHAPKHRFLPSTNGGMSGVAAIHAEDSPTLPNFRDSDEVKEITTAFEPSFGQIVKNRLGGCRKMTCQLLGVILVEKNSEELQKHANVRPSVVEVLHEIAKYCDIYLMDRILDDECEERVLEALESAGLFHSSGLSRDKVLFCGTESGRISFVRQLEPDWHVDSNLDIISQLARFVRCQLFISSDDMGQIAPNVFTSTTLEHYFSSQ</sequence>
<accession>A0A2I0BBK1</accession>
<gene>
    <name evidence="1" type="primary">PEX22</name>
    <name evidence="1" type="ORF">AXF42_Ash013291</name>
</gene>
<dbReference type="Proteomes" id="UP000236161">
    <property type="component" value="Unassembled WGS sequence"/>
</dbReference>
<organism evidence="1 2">
    <name type="scientific">Apostasia shenzhenica</name>
    <dbReference type="NCBI Taxonomy" id="1088818"/>
    <lineage>
        <taxon>Eukaryota</taxon>
        <taxon>Viridiplantae</taxon>
        <taxon>Streptophyta</taxon>
        <taxon>Embryophyta</taxon>
        <taxon>Tracheophyta</taxon>
        <taxon>Spermatophyta</taxon>
        <taxon>Magnoliopsida</taxon>
        <taxon>Liliopsida</taxon>
        <taxon>Asparagales</taxon>
        <taxon>Orchidaceae</taxon>
        <taxon>Apostasioideae</taxon>
        <taxon>Apostasia</taxon>
    </lineage>
</organism>
<evidence type="ECO:0000313" key="2">
    <source>
        <dbReference type="Proteomes" id="UP000236161"/>
    </source>
</evidence>
<protein>
    <submittedName>
        <fullName evidence="1">Peroxisome biogenesis protein 22</fullName>
    </submittedName>
</protein>